<evidence type="ECO:0000313" key="2">
    <source>
        <dbReference type="EMBL" id="CAE0824076.1"/>
    </source>
</evidence>
<accession>A0A7S4G3R3</accession>
<name>A0A7S4G3R3_9EUGL</name>
<evidence type="ECO:0000256" key="1">
    <source>
        <dbReference type="SAM" id="MobiDB-lite"/>
    </source>
</evidence>
<protein>
    <submittedName>
        <fullName evidence="2">Uncharacterized protein</fullName>
    </submittedName>
</protein>
<dbReference type="AlphaFoldDB" id="A0A7S4G3R3"/>
<feature type="region of interest" description="Disordered" evidence="1">
    <location>
        <begin position="15"/>
        <end position="36"/>
    </location>
</feature>
<proteinExistence type="predicted"/>
<feature type="region of interest" description="Disordered" evidence="1">
    <location>
        <begin position="83"/>
        <end position="104"/>
    </location>
</feature>
<organism evidence="2">
    <name type="scientific">Eutreptiella gymnastica</name>
    <dbReference type="NCBI Taxonomy" id="73025"/>
    <lineage>
        <taxon>Eukaryota</taxon>
        <taxon>Discoba</taxon>
        <taxon>Euglenozoa</taxon>
        <taxon>Euglenida</taxon>
        <taxon>Spirocuta</taxon>
        <taxon>Euglenophyceae</taxon>
        <taxon>Eutreptiales</taxon>
        <taxon>Eutreptiaceae</taxon>
        <taxon>Eutreptiella</taxon>
    </lineage>
</organism>
<sequence>MQHAFWASILRPGERKPLAIGDPASDTKMGANGRPLKKPLKQLEQFFSCVVDLASLVSKIHRRTITNQELKQKSTEIQHGLLQRHPRLPTNHDHGLYSQQIHPL</sequence>
<reference evidence="2" key="1">
    <citation type="submission" date="2021-01" db="EMBL/GenBank/DDBJ databases">
        <authorList>
            <person name="Corre E."/>
            <person name="Pelletier E."/>
            <person name="Niang G."/>
            <person name="Scheremetjew M."/>
            <person name="Finn R."/>
            <person name="Kale V."/>
            <person name="Holt S."/>
            <person name="Cochrane G."/>
            <person name="Meng A."/>
            <person name="Brown T."/>
            <person name="Cohen L."/>
        </authorList>
    </citation>
    <scope>NUCLEOTIDE SEQUENCE</scope>
    <source>
        <strain evidence="2">CCMP1594</strain>
    </source>
</reference>
<gene>
    <name evidence="2" type="ORF">EGYM00163_LOCUS35282</name>
</gene>
<dbReference type="EMBL" id="HBJA01102429">
    <property type="protein sequence ID" value="CAE0824076.1"/>
    <property type="molecule type" value="Transcribed_RNA"/>
</dbReference>